<dbReference type="PANTHER" id="PTHR35317">
    <property type="entry name" value="OS04G0629600 PROTEIN"/>
    <property type="match status" value="1"/>
</dbReference>
<evidence type="ECO:0000313" key="3">
    <source>
        <dbReference type="Proteomes" id="UP001341281"/>
    </source>
</evidence>
<sequence>MPSGGGDKSGDKTNDDTGDDTASSSPSTTRTLLGGGGATSEVVLERVVKKVGASVVYSELTKTNYHEWELVMQVNLEAQGLWEAIESGDVERREDRLALAALLRAVPTEMCPTLAVKKTAKAAWEVIRVMRMGVEREANAQKLLTQFENITFKDGERVDDFAMCISGLASNLRSLGEKVEEVRVVKKILRVLPSRYHQIAVSIETLIDLKTLSVEELVGRLRVGGSFRRPSRHRQGGQIDDGGGRLVRQAQAPSHAGDVILKR</sequence>
<dbReference type="PANTHER" id="PTHR35317:SF38">
    <property type="entry name" value="RNA-DIRECTED DNA POLYMERASE"/>
    <property type="match status" value="1"/>
</dbReference>
<dbReference type="AlphaFoldDB" id="A0AAQ3SHQ3"/>
<accession>A0AAQ3SHQ3</accession>
<organism evidence="2 3">
    <name type="scientific">Paspalum notatum var. saurae</name>
    <dbReference type="NCBI Taxonomy" id="547442"/>
    <lineage>
        <taxon>Eukaryota</taxon>
        <taxon>Viridiplantae</taxon>
        <taxon>Streptophyta</taxon>
        <taxon>Embryophyta</taxon>
        <taxon>Tracheophyta</taxon>
        <taxon>Spermatophyta</taxon>
        <taxon>Magnoliopsida</taxon>
        <taxon>Liliopsida</taxon>
        <taxon>Poales</taxon>
        <taxon>Poaceae</taxon>
        <taxon>PACMAD clade</taxon>
        <taxon>Panicoideae</taxon>
        <taxon>Andropogonodae</taxon>
        <taxon>Paspaleae</taxon>
        <taxon>Paspalinae</taxon>
        <taxon>Paspalum</taxon>
    </lineage>
</organism>
<evidence type="ECO:0008006" key="4">
    <source>
        <dbReference type="Google" id="ProtNLM"/>
    </source>
</evidence>
<evidence type="ECO:0000256" key="1">
    <source>
        <dbReference type="SAM" id="MobiDB-lite"/>
    </source>
</evidence>
<dbReference type="Proteomes" id="UP001341281">
    <property type="component" value="Chromosome 01"/>
</dbReference>
<gene>
    <name evidence="2" type="ORF">U9M48_000878</name>
</gene>
<name>A0AAQ3SHQ3_PASNO</name>
<keyword evidence="3" id="KW-1185">Reference proteome</keyword>
<reference evidence="2 3" key="1">
    <citation type="submission" date="2024-02" db="EMBL/GenBank/DDBJ databases">
        <title>High-quality chromosome-scale genome assembly of Pensacola bahiagrass (Paspalum notatum Flugge var. saurae).</title>
        <authorList>
            <person name="Vega J.M."/>
            <person name="Podio M."/>
            <person name="Orjuela J."/>
            <person name="Siena L.A."/>
            <person name="Pessino S.C."/>
            <person name="Combes M.C."/>
            <person name="Mariac C."/>
            <person name="Albertini E."/>
            <person name="Pupilli F."/>
            <person name="Ortiz J.P.A."/>
            <person name="Leblanc O."/>
        </authorList>
    </citation>
    <scope>NUCLEOTIDE SEQUENCE [LARGE SCALE GENOMIC DNA]</scope>
    <source>
        <strain evidence="2">R1</strain>
        <tissue evidence="2">Leaf</tissue>
    </source>
</reference>
<feature type="region of interest" description="Disordered" evidence="1">
    <location>
        <begin position="1"/>
        <end position="36"/>
    </location>
</feature>
<protein>
    <recommendedName>
        <fullName evidence="4">DUF4219 domain-containing protein</fullName>
    </recommendedName>
</protein>
<proteinExistence type="predicted"/>
<evidence type="ECO:0000313" key="2">
    <source>
        <dbReference type="EMBL" id="WVZ49530.1"/>
    </source>
</evidence>
<feature type="compositionally biased region" description="Low complexity" evidence="1">
    <location>
        <begin position="20"/>
        <end position="32"/>
    </location>
</feature>
<dbReference type="EMBL" id="CP144745">
    <property type="protein sequence ID" value="WVZ49530.1"/>
    <property type="molecule type" value="Genomic_DNA"/>
</dbReference>
<dbReference type="Pfam" id="PF14223">
    <property type="entry name" value="Retrotran_gag_2"/>
    <property type="match status" value="1"/>
</dbReference>